<evidence type="ECO:0000256" key="1">
    <source>
        <dbReference type="SAM" id="MobiDB-lite"/>
    </source>
</evidence>
<name>A0ABM8WY94_9BURK</name>
<reference evidence="2 3" key="1">
    <citation type="submission" date="2021-08" db="EMBL/GenBank/DDBJ databases">
        <authorList>
            <person name="Peeters C."/>
        </authorList>
    </citation>
    <scope>NUCLEOTIDE SEQUENCE [LARGE SCALE GENOMIC DNA]</scope>
    <source>
        <strain evidence="2 3">LMG 23992</strain>
    </source>
</reference>
<dbReference type="EMBL" id="CAJZAI010000004">
    <property type="protein sequence ID" value="CAG9172516.1"/>
    <property type="molecule type" value="Genomic_DNA"/>
</dbReference>
<gene>
    <name evidence="2" type="ORF">LMG23992_02256</name>
</gene>
<protein>
    <submittedName>
        <fullName evidence="2">Uncharacterized protein</fullName>
    </submittedName>
</protein>
<sequence>MDRQQFLQDKDVERFANWMARQLPSLRVHLRIKRSRFVPAQIDQQLIGIEAVLAHYVWRKSWNETKAETAQFRSDLRSALLARDQERLLAVCAEIVRWGGDRNPNRGTMPFLRAQQDLAGYLDVSASAMLLDSADTTQLGAVERMNSMLTKVHAFLAKDGLPIYDSRVAAAIAGLLECYRQSEARADWTEVPGALCFPALMTSRTVFDLNPHALGHGLMAYRTGVWASSKVRLGWLLRRVLEKNTTLFEGEGSLQARMHAFEASLFMLGYDVACLGSDDGAAAESNGLPPAPRPRPPRGNRVSEKWKLAEEAGVLSQAGTLTNRVPFRYLADEDEIIIEYAGRRTTTYFTLPQDRTDSLPLFLSEGPIGLGAAQQQGAGDDRSLGNWLLVEGLAASRQYASRVAAVMCQEGLLAQTATNPLMFDAPPQVVD</sequence>
<dbReference type="Proteomes" id="UP000727654">
    <property type="component" value="Unassembled WGS sequence"/>
</dbReference>
<dbReference type="RefSeq" id="WP_224079870.1">
    <property type="nucleotide sequence ID" value="NZ_CAJZAI010000004.1"/>
</dbReference>
<keyword evidence="3" id="KW-1185">Reference proteome</keyword>
<accession>A0ABM8WY94</accession>
<proteinExistence type="predicted"/>
<feature type="region of interest" description="Disordered" evidence="1">
    <location>
        <begin position="283"/>
        <end position="302"/>
    </location>
</feature>
<evidence type="ECO:0000313" key="3">
    <source>
        <dbReference type="Proteomes" id="UP000727654"/>
    </source>
</evidence>
<organism evidence="2 3">
    <name type="scientific">Cupriavidus laharis</name>
    <dbReference type="NCBI Taxonomy" id="151654"/>
    <lineage>
        <taxon>Bacteria</taxon>
        <taxon>Pseudomonadati</taxon>
        <taxon>Pseudomonadota</taxon>
        <taxon>Betaproteobacteria</taxon>
        <taxon>Burkholderiales</taxon>
        <taxon>Burkholderiaceae</taxon>
        <taxon>Cupriavidus</taxon>
    </lineage>
</organism>
<evidence type="ECO:0000313" key="2">
    <source>
        <dbReference type="EMBL" id="CAG9172516.1"/>
    </source>
</evidence>
<comment type="caution">
    <text evidence="2">The sequence shown here is derived from an EMBL/GenBank/DDBJ whole genome shotgun (WGS) entry which is preliminary data.</text>
</comment>